<evidence type="ECO:0000313" key="2">
    <source>
        <dbReference type="EMBL" id="GGH62172.1"/>
    </source>
</evidence>
<dbReference type="InterPro" id="IPR017946">
    <property type="entry name" value="PLC-like_Pdiesterase_TIM-brl"/>
</dbReference>
<sequence length="244" mass="27098">MKLFAHRGLSSIFPENTLAAFRACTDHGVNWIETDVNILGDGTVVVIHDSHLERTTNASGSIYNLTAADLDYIDAGAWFSTEMAGERVPTLAELIQLMNQTGLNANIEIKSNEQGAARTRELMSGVLRELEALRPEREVIISSFNHLILAELKRLAPQYRVAALMTKEMMGADWRSVLELIGAETIHLESRGLTENHVKKVKDAGFAINVWTVNEGERASQLKNWGVDGVISDYAHAFRELEHS</sequence>
<dbReference type="Gene3D" id="3.20.20.190">
    <property type="entry name" value="Phosphatidylinositol (PI) phosphodiesterase"/>
    <property type="match status" value="1"/>
</dbReference>
<dbReference type="PANTHER" id="PTHR46211:SF1">
    <property type="entry name" value="GLYCEROPHOSPHODIESTER PHOSPHODIESTERASE, CYTOPLASMIC"/>
    <property type="match status" value="1"/>
</dbReference>
<dbReference type="AlphaFoldDB" id="A0A917IRE8"/>
<dbReference type="EMBL" id="BMDC01000001">
    <property type="protein sequence ID" value="GGH62172.1"/>
    <property type="molecule type" value="Genomic_DNA"/>
</dbReference>
<proteinExistence type="predicted"/>
<accession>A0A917IRE8</accession>
<dbReference type="RefSeq" id="WP_188359366.1">
    <property type="nucleotide sequence ID" value="NZ_BMDC01000001.1"/>
</dbReference>
<dbReference type="PROSITE" id="PS51704">
    <property type="entry name" value="GP_PDE"/>
    <property type="match status" value="1"/>
</dbReference>
<dbReference type="SUPFAM" id="SSF51695">
    <property type="entry name" value="PLC-like phosphodiesterases"/>
    <property type="match status" value="1"/>
</dbReference>
<protein>
    <submittedName>
        <fullName evidence="2">Glycerophosphoryl diester phosphodiesterase</fullName>
    </submittedName>
</protein>
<gene>
    <name evidence="2" type="primary">glpQ</name>
    <name evidence="2" type="ORF">GCM10007359_12130</name>
</gene>
<feature type="domain" description="GP-PDE" evidence="1">
    <location>
        <begin position="1"/>
        <end position="242"/>
    </location>
</feature>
<reference evidence="2 3" key="1">
    <citation type="journal article" date="2014" name="Int. J. Syst. Evol. Microbiol.">
        <title>Complete genome sequence of Corynebacterium casei LMG S-19264T (=DSM 44701T), isolated from a smear-ripened cheese.</title>
        <authorList>
            <consortium name="US DOE Joint Genome Institute (JGI-PGF)"/>
            <person name="Walter F."/>
            <person name="Albersmeier A."/>
            <person name="Kalinowski J."/>
            <person name="Ruckert C."/>
        </authorList>
    </citation>
    <scope>NUCLEOTIDE SEQUENCE [LARGE SCALE GENOMIC DNA]</scope>
    <source>
        <strain evidence="2 3">CCM 8669</strain>
    </source>
</reference>
<dbReference type="Pfam" id="PF03009">
    <property type="entry name" value="GDPD"/>
    <property type="match status" value="1"/>
</dbReference>
<evidence type="ECO:0000313" key="3">
    <source>
        <dbReference type="Proteomes" id="UP000600171"/>
    </source>
</evidence>
<name>A0A917IRE8_9MICC</name>
<organism evidence="2 3">
    <name type="scientific">Rothia aerolata</name>
    <dbReference type="NCBI Taxonomy" id="1812262"/>
    <lineage>
        <taxon>Bacteria</taxon>
        <taxon>Bacillati</taxon>
        <taxon>Actinomycetota</taxon>
        <taxon>Actinomycetes</taxon>
        <taxon>Micrococcales</taxon>
        <taxon>Micrococcaceae</taxon>
        <taxon>Rothia</taxon>
    </lineage>
</organism>
<comment type="caution">
    <text evidence="2">The sequence shown here is derived from an EMBL/GenBank/DDBJ whole genome shotgun (WGS) entry which is preliminary data.</text>
</comment>
<dbReference type="Proteomes" id="UP000600171">
    <property type="component" value="Unassembled WGS sequence"/>
</dbReference>
<dbReference type="GO" id="GO:0006629">
    <property type="term" value="P:lipid metabolic process"/>
    <property type="evidence" value="ECO:0007669"/>
    <property type="project" value="InterPro"/>
</dbReference>
<dbReference type="GO" id="GO:0008081">
    <property type="term" value="F:phosphoric diester hydrolase activity"/>
    <property type="evidence" value="ECO:0007669"/>
    <property type="project" value="InterPro"/>
</dbReference>
<evidence type="ECO:0000259" key="1">
    <source>
        <dbReference type="PROSITE" id="PS51704"/>
    </source>
</evidence>
<dbReference type="InterPro" id="IPR030395">
    <property type="entry name" value="GP_PDE_dom"/>
</dbReference>
<dbReference type="PANTHER" id="PTHR46211">
    <property type="entry name" value="GLYCEROPHOSPHORYL DIESTER PHOSPHODIESTERASE"/>
    <property type="match status" value="1"/>
</dbReference>
<dbReference type="CDD" id="cd08562">
    <property type="entry name" value="GDPD_EcUgpQ_like"/>
    <property type="match status" value="1"/>
</dbReference>
<keyword evidence="3" id="KW-1185">Reference proteome</keyword>